<dbReference type="OrthoDB" id="3177277at2"/>
<accession>A0A3N0ITL7</accession>
<protein>
    <recommendedName>
        <fullName evidence="6">Molecular chaperone TorD</fullName>
    </recommendedName>
</protein>
<name>A0A3N0ITL7_9ACTN</name>
<reference evidence="5" key="2">
    <citation type="submission" date="2018-05" db="EMBL/GenBank/DDBJ databases">
        <title>Genome Sequencing of selected type strains of the family Eggerthellaceae.</title>
        <authorList>
            <person name="Danylec N."/>
            <person name="Stoll D.A."/>
            <person name="Doetsch A."/>
            <person name="Huch M."/>
        </authorList>
    </citation>
    <scope>NUCLEOTIDE SEQUENCE [LARGE SCALE GENOMIC DNA]</scope>
    <source>
        <strain evidence="5">DSM 16107</strain>
    </source>
</reference>
<evidence type="ECO:0000313" key="5">
    <source>
        <dbReference type="Proteomes" id="UP000270112"/>
    </source>
</evidence>
<evidence type="ECO:0000313" key="4">
    <source>
        <dbReference type="Proteomes" id="UP000253817"/>
    </source>
</evidence>
<evidence type="ECO:0000313" key="2">
    <source>
        <dbReference type="EMBL" id="RDB68932.1"/>
    </source>
</evidence>
<organism evidence="3 5">
    <name type="scientific">Eggerthella sinensis</name>
    <dbReference type="NCBI Taxonomy" id="242230"/>
    <lineage>
        <taxon>Bacteria</taxon>
        <taxon>Bacillati</taxon>
        <taxon>Actinomycetota</taxon>
        <taxon>Coriobacteriia</taxon>
        <taxon>Eggerthellales</taxon>
        <taxon>Eggerthellaceae</taxon>
        <taxon>Eggerthella</taxon>
    </lineage>
</organism>
<keyword evidence="1" id="KW-0143">Chaperone</keyword>
<dbReference type="EMBL" id="QICC01000090">
    <property type="protein sequence ID" value="RNM40315.1"/>
    <property type="molecule type" value="Genomic_DNA"/>
</dbReference>
<dbReference type="Gene3D" id="1.10.3480.10">
    <property type="entry name" value="TorD-like"/>
    <property type="match status" value="1"/>
</dbReference>
<reference evidence="3" key="3">
    <citation type="journal article" date="2019" name="Microbiol. Resour. Announc.">
        <title>Draft Genome Sequences of Type Strains of Gordonibacter faecihominis, Paraeggerthella hongkongensis, Parvibacter caecicola,Slackia equolifaciens, Slackia faecicanis, and Slackia isoflavoniconvertens.</title>
        <authorList>
            <person name="Danylec N."/>
            <person name="Stoll D.A."/>
            <person name="Dotsch A."/>
            <person name="Huch M."/>
        </authorList>
    </citation>
    <scope>NUCLEOTIDE SEQUENCE</scope>
    <source>
        <strain evidence="3">DSM 16107</strain>
    </source>
</reference>
<dbReference type="Pfam" id="PF02613">
    <property type="entry name" value="Nitrate_red_del"/>
    <property type="match status" value="1"/>
</dbReference>
<dbReference type="Proteomes" id="UP000270112">
    <property type="component" value="Unassembled WGS sequence"/>
</dbReference>
<sequence length="232" mass="26072">MTPTQERAQTEDLVAALEGRAAFYDVLAALYYRPLTQEQIERIAAGDLAAFADGHELMAEGLHDIERALAKRNSGTRQDLAVDFTAAFAGTSSWKGRYATPYESVFTSEEGLLLQDSFHEVYHLFRQNSVRTGEGYDFPDDHLSFICEFEAILSQRAIEALEAGDVAAAREQAALAKTVLHDHILSWFDDFEELALRILTTRFYRGVLKASKGFFLFDANLLDDMEEELSRS</sequence>
<dbReference type="AlphaFoldDB" id="A0A3N0ITL7"/>
<evidence type="ECO:0000313" key="3">
    <source>
        <dbReference type="EMBL" id="RNM40315.1"/>
    </source>
</evidence>
<dbReference type="PANTHER" id="PTHR34227">
    <property type="entry name" value="CHAPERONE PROTEIN YCDY"/>
    <property type="match status" value="1"/>
</dbReference>
<reference evidence="2 4" key="1">
    <citation type="journal article" date="2018" name="Elife">
        <title>Discovery and characterization of a prevalent human gut bacterial enzyme sufficient for the inactivation of a family of plant toxins.</title>
        <authorList>
            <person name="Koppel N."/>
            <person name="Bisanz J.E."/>
            <person name="Pandelia M.E."/>
            <person name="Turnbaugh P.J."/>
            <person name="Balskus E.P."/>
        </authorList>
    </citation>
    <scope>NUCLEOTIDE SEQUENCE [LARGE SCALE GENOMIC DNA]</scope>
    <source>
        <strain evidence="2 4">DSM 16107</strain>
    </source>
</reference>
<keyword evidence="4" id="KW-1185">Reference proteome</keyword>
<dbReference type="InterPro" id="IPR050289">
    <property type="entry name" value="TorD/DmsD_chaperones"/>
</dbReference>
<dbReference type="Proteomes" id="UP000253817">
    <property type="component" value="Unassembled WGS sequence"/>
</dbReference>
<comment type="caution">
    <text evidence="3">The sequence shown here is derived from an EMBL/GenBank/DDBJ whole genome shotgun (WGS) entry which is preliminary data.</text>
</comment>
<dbReference type="InterPro" id="IPR020945">
    <property type="entry name" value="DMSO/NO3_reduct_chaperone"/>
</dbReference>
<dbReference type="EMBL" id="PPTT01000012">
    <property type="protein sequence ID" value="RDB68932.1"/>
    <property type="molecule type" value="Genomic_DNA"/>
</dbReference>
<dbReference type="RefSeq" id="WP_114546241.1">
    <property type="nucleotide sequence ID" value="NZ_JAQEEH010000095.1"/>
</dbReference>
<evidence type="ECO:0008006" key="6">
    <source>
        <dbReference type="Google" id="ProtNLM"/>
    </source>
</evidence>
<evidence type="ECO:0000256" key="1">
    <source>
        <dbReference type="ARBA" id="ARBA00023186"/>
    </source>
</evidence>
<dbReference type="PANTHER" id="PTHR34227:SF11">
    <property type="entry name" value="CHAPERONE PROTEIN TORD"/>
    <property type="match status" value="1"/>
</dbReference>
<dbReference type="SUPFAM" id="SSF89155">
    <property type="entry name" value="TorD-like"/>
    <property type="match status" value="1"/>
</dbReference>
<gene>
    <name evidence="2" type="ORF">C1876_08230</name>
    <name evidence="3" type="ORF">DMP09_14865</name>
</gene>
<proteinExistence type="predicted"/>
<dbReference type="InterPro" id="IPR036411">
    <property type="entry name" value="TorD-like_sf"/>
</dbReference>